<proteinExistence type="predicted"/>
<reference evidence="2" key="1">
    <citation type="submission" date="2016-10" db="EMBL/GenBank/DDBJ databases">
        <authorList>
            <person name="Varghese N."/>
            <person name="Submissions S."/>
        </authorList>
    </citation>
    <scope>NUCLEOTIDE SEQUENCE [LARGE SCALE GENOMIC DNA]</scope>
    <source>
        <strain evidence="2">DSM 26894</strain>
    </source>
</reference>
<sequence>MTSNQLLSNDKTKNPDLMAHECRTCLMCADPERRRCARDRMLSEGFRKVEIDHLQLSNKTAH</sequence>
<evidence type="ECO:0000313" key="2">
    <source>
        <dbReference type="Proteomes" id="UP000199392"/>
    </source>
</evidence>
<accession>A0A1I6QY44</accession>
<dbReference type="EMBL" id="FOZW01000002">
    <property type="protein sequence ID" value="SFS57280.1"/>
    <property type="molecule type" value="Genomic_DNA"/>
</dbReference>
<dbReference type="Proteomes" id="UP000199392">
    <property type="component" value="Unassembled WGS sequence"/>
</dbReference>
<gene>
    <name evidence="1" type="ORF">SAMN04488050_102467</name>
</gene>
<dbReference type="OrthoDB" id="7872647at2"/>
<dbReference type="STRING" id="311180.SAMN04488050_102467"/>
<dbReference type="AlphaFoldDB" id="A0A1I6QY44"/>
<protein>
    <submittedName>
        <fullName evidence="1">Uncharacterized protein</fullName>
    </submittedName>
</protein>
<evidence type="ECO:0000313" key="1">
    <source>
        <dbReference type="EMBL" id="SFS57280.1"/>
    </source>
</evidence>
<keyword evidence="2" id="KW-1185">Reference proteome</keyword>
<organism evidence="1 2">
    <name type="scientific">Alloyangia pacifica</name>
    <dbReference type="NCBI Taxonomy" id="311180"/>
    <lineage>
        <taxon>Bacteria</taxon>
        <taxon>Pseudomonadati</taxon>
        <taxon>Pseudomonadota</taxon>
        <taxon>Alphaproteobacteria</taxon>
        <taxon>Rhodobacterales</taxon>
        <taxon>Roseobacteraceae</taxon>
        <taxon>Alloyangia</taxon>
    </lineage>
</organism>
<name>A0A1I6QY44_9RHOB</name>
<dbReference type="RefSeq" id="WP_143015329.1">
    <property type="nucleotide sequence ID" value="NZ_FNCL01000001.1"/>
</dbReference>